<accession>M1DLV5</accession>
<dbReference type="EnsemblPlants" id="PGSC0003DMT400091094">
    <property type="protein sequence ID" value="PGSC0003DMT400091094"/>
    <property type="gene ID" value="PGSC0003DMG400040665"/>
</dbReference>
<evidence type="ECO:0000313" key="2">
    <source>
        <dbReference type="Proteomes" id="UP000011115"/>
    </source>
</evidence>
<protein>
    <submittedName>
        <fullName evidence="1">Uncharacterized protein</fullName>
    </submittedName>
</protein>
<reference evidence="1" key="2">
    <citation type="submission" date="2015-06" db="UniProtKB">
        <authorList>
            <consortium name="EnsemblPlants"/>
        </authorList>
    </citation>
    <scope>IDENTIFICATION</scope>
    <source>
        <strain evidence="1">DM1-3 516 R44</strain>
    </source>
</reference>
<dbReference type="PaxDb" id="4113-PGSC0003DMT400091094"/>
<name>M1DLV5_SOLTU</name>
<evidence type="ECO:0000313" key="1">
    <source>
        <dbReference type="EnsemblPlants" id="PGSC0003DMT400091094"/>
    </source>
</evidence>
<sequence>MKPFGSSSLQNPLKLRAKISKMDNSASLVKIVDQLGQSPFGVVHRRLAPTFNIVMLRVIRRHGTASRNFSAMCRHLPFSADLIPSFRAQHTGTKGKVRLFGDSPIGLADHSASLVEIADQLDDPPFGRFHRRVALSFIIVVFWISGRHSTASRNCSATRRLSFFTADLILSFRAQHTTIKVEDKTFWRFAKWV</sequence>
<keyword evidence="2" id="KW-1185">Reference proteome</keyword>
<organism evidence="1 2">
    <name type="scientific">Solanum tuberosum</name>
    <name type="common">Potato</name>
    <dbReference type="NCBI Taxonomy" id="4113"/>
    <lineage>
        <taxon>Eukaryota</taxon>
        <taxon>Viridiplantae</taxon>
        <taxon>Streptophyta</taxon>
        <taxon>Embryophyta</taxon>
        <taxon>Tracheophyta</taxon>
        <taxon>Spermatophyta</taxon>
        <taxon>Magnoliopsida</taxon>
        <taxon>eudicotyledons</taxon>
        <taxon>Gunneridae</taxon>
        <taxon>Pentapetalae</taxon>
        <taxon>asterids</taxon>
        <taxon>lamiids</taxon>
        <taxon>Solanales</taxon>
        <taxon>Solanaceae</taxon>
        <taxon>Solanoideae</taxon>
        <taxon>Solaneae</taxon>
        <taxon>Solanum</taxon>
    </lineage>
</organism>
<dbReference type="Proteomes" id="UP000011115">
    <property type="component" value="Unassembled WGS sequence"/>
</dbReference>
<dbReference type="HOGENOM" id="CLU_1411021_0_0_1"/>
<dbReference type="InParanoid" id="M1DLV5"/>
<dbReference type="Gramene" id="PGSC0003DMT400091094">
    <property type="protein sequence ID" value="PGSC0003DMT400091094"/>
    <property type="gene ID" value="PGSC0003DMG400040665"/>
</dbReference>
<dbReference type="AlphaFoldDB" id="M1DLV5"/>
<proteinExistence type="predicted"/>
<reference evidence="2" key="1">
    <citation type="journal article" date="2011" name="Nature">
        <title>Genome sequence and analysis of the tuber crop potato.</title>
        <authorList>
            <consortium name="The Potato Genome Sequencing Consortium"/>
        </authorList>
    </citation>
    <scope>NUCLEOTIDE SEQUENCE [LARGE SCALE GENOMIC DNA]</scope>
    <source>
        <strain evidence="2">cv. DM1-3 516 R44</strain>
    </source>
</reference>